<keyword evidence="1" id="KW-0472">Membrane</keyword>
<accession>A0A919K8A0</accession>
<proteinExistence type="predicted"/>
<feature type="domain" description="NACHT" evidence="2">
    <location>
        <begin position="173"/>
        <end position="307"/>
    </location>
</feature>
<dbReference type="SMART" id="SM00567">
    <property type="entry name" value="EZ_HEAT"/>
    <property type="match status" value="10"/>
</dbReference>
<gene>
    <name evidence="3" type="ORF">Ari01nite_81700</name>
</gene>
<dbReference type="PROSITE" id="PS50837">
    <property type="entry name" value="NACHT"/>
    <property type="match status" value="1"/>
</dbReference>
<dbReference type="InterPro" id="IPR027417">
    <property type="entry name" value="P-loop_NTPase"/>
</dbReference>
<comment type="caution">
    <text evidence="3">The sequence shown here is derived from an EMBL/GenBank/DDBJ whole genome shotgun (WGS) entry which is preliminary data.</text>
</comment>
<dbReference type="Gene3D" id="3.40.50.300">
    <property type="entry name" value="P-loop containing nucleotide triphosphate hydrolases"/>
    <property type="match status" value="1"/>
</dbReference>
<name>A0A919K8A0_9ACTN</name>
<dbReference type="Proteomes" id="UP000636960">
    <property type="component" value="Unassembled WGS sequence"/>
</dbReference>
<evidence type="ECO:0000313" key="3">
    <source>
        <dbReference type="EMBL" id="GIF00706.1"/>
    </source>
</evidence>
<dbReference type="RefSeq" id="WP_203788773.1">
    <property type="nucleotide sequence ID" value="NZ_BOMV01000089.1"/>
</dbReference>
<dbReference type="EMBL" id="BOMV01000089">
    <property type="protein sequence ID" value="GIF00706.1"/>
    <property type="molecule type" value="Genomic_DNA"/>
</dbReference>
<reference evidence="3" key="1">
    <citation type="submission" date="2021-01" db="EMBL/GenBank/DDBJ databases">
        <title>Whole genome shotgun sequence of Actinoplanes rishiriensis NBRC 108556.</title>
        <authorList>
            <person name="Komaki H."/>
            <person name="Tamura T."/>
        </authorList>
    </citation>
    <scope>NUCLEOTIDE SEQUENCE</scope>
    <source>
        <strain evidence="3">NBRC 108556</strain>
    </source>
</reference>
<sequence>MARRIPRLRSGTVAAFAGAGLLLALVAFLLNEGLDRADQWSSVLAGAAALVSLTISAYGWASGGWASGGRARAETVPVATPWGTFRVRAEVPRLMAAQLRAAQSVPYRVPGQAGLPMAAMYVRQDLESLRGPAGAEPGELAAVERIEERRTGQTRLRVMPAARPVEQVLGRHRHLLVEGGPGLGKSSLARDLAGRLARAWLPGDGDGTPAATPVLPLLVSARALSRHRALSWTAALARAYADGLGQHADEVPPADLLSTVPDGLTWMVIVDGLDEVTGTQREALVDVIAERMAQPGQAYRIVLLSRPLGGAVRQRMLGAGVGMYTLLPFSRTALHDFAATAFATTHGDQPADLTARFLRQLRAADLDEVAAIPLLATIALTVFGADPGRGLPRTRFGLYEQYIAILADASGGRRRDLRARLRQRLAGTPGGPAGVEAVFDHVQSLVEHLALVQVGTEDSLLRAASDWCRDAGLTGPAAPWAADLVADVLTGTGLLTRRGTDLAFVHHTFAEHFAADHFATGLPAAFDHRDPVWRTWIDRGLNGEDLATAVLVRWTCRSGSPRLVDWLQRGSQTQQLLAATLIADGASATESQVAACLEYLGLRWATMEGNPHSVKLLRRLPRTPAVRSWAREHANESRHGPEFQAIAARVLADDPEVGRADVAAALRRRLATALLPVERTALAETLAALGEPHQPDAVRALTAALRDPLATAQERTTTAEVLAYLGEAGRAALDDEYRAMTARTALRPIDRAAIARVLAEVRPDRREEAVTTVRAALDDPGTWRQDRLPIAQLLAELEPDSGVAREVLLATAHHPYLDYQERIEAARALADLGTEERRSAGRALLAIAAVANKDTPWVRGDAAQHLIDLGAEYHAAAAELIGRVLRDPAANAWRYRLSAVALLRMPAAFRNDVLAQLPADHVPLPEDNRVCVTIARAVLDPATAPVAAATLRGVAADPFSCERARHEAAVMLAGLGPDELEDACAALTAIARRGPDFWGYAGVFWLAIVRPQMQPAAATWLRRSLSVPQTSPGAKAVPARMMLEILPAERELAAATLLTALHYGPLPLHEHEAGPGALAVLSRAAHHRMLEVLTRVATDATLSSLHRIRVCGALGRRGPAERRTVLRVAGSIAHDPHEPAPIRVLAAGLLGQAPAARASATTALQAMLADPHTPARDRIAAEAAWDRLDVDGPDPAAGRPHRIAAVQQIVDDPGARPDAIVEAYEWFCQVGAGSRASADLIVELIAEIPDGDLVYRAVRHLKETAAAADRERAVEALSARLGDPCVSAADIHAVAMGSLLVAPEHRVRLERELSDALVRCPLPAQVAGLLRIQDFSGLQLNSTVRRGATEHLAGLSRSAHDDIDVRVGAVAELHHAGMHHEAAAAAALLQHDPRLSAQRRCVLLSALARVQPEGTEADPRLTALALGEEFPLDTRRRAALVAADRPGWRAGLPPASTACTRLVLAFVDFRLDPAEPAVSVAVLRGLAAEGPLHLRWHAACVLAEIHTGRALAASALAALLRRPDLGVPDRCRIATLMGQLGPAARDQAAAGLVAVLATSGLRAAERRAAATALAGLSPVYRDVAAAHLLSDSSRGKQRALPSLVALAALSPVYRAWAVRMLTAVLDDPAAGPADRLDAALALSTVSGQQFDHGLSDDAVPLPLRLRAAGRLLAGRLPGWRSALPLLERVAADRCVPLHLRRQAAQVLPRPAAGVLLEICRGPEVHPHDRLESAMSLCAAGRHQQTALETLRDLALKPDVPARLRCRAATEVYRRSAAGATEMTAVLREIHRDETLPAMVRATAGRDLARLDPGTAAELRRDLAGSPPGMRIAAAWALGQADDRSRQEAVERLDHLAADPATPARQLSRIAHLRRSIERLSELTGIPDDGWADLR</sequence>
<dbReference type="SUPFAM" id="SSF52540">
    <property type="entry name" value="P-loop containing nucleoside triphosphate hydrolases"/>
    <property type="match status" value="1"/>
</dbReference>
<protein>
    <recommendedName>
        <fullName evidence="2">NACHT domain-containing protein</fullName>
    </recommendedName>
</protein>
<keyword evidence="1" id="KW-1133">Transmembrane helix</keyword>
<dbReference type="InterPro" id="IPR004155">
    <property type="entry name" value="PBS_lyase_HEAT"/>
</dbReference>
<keyword evidence="1" id="KW-0812">Transmembrane</keyword>
<keyword evidence="4" id="KW-1185">Reference proteome</keyword>
<evidence type="ECO:0000313" key="4">
    <source>
        <dbReference type="Proteomes" id="UP000636960"/>
    </source>
</evidence>
<dbReference type="InterPro" id="IPR007111">
    <property type="entry name" value="NACHT_NTPase"/>
</dbReference>
<evidence type="ECO:0000259" key="2">
    <source>
        <dbReference type="PROSITE" id="PS50837"/>
    </source>
</evidence>
<feature type="transmembrane region" description="Helical" evidence="1">
    <location>
        <begin position="12"/>
        <end position="30"/>
    </location>
</feature>
<organism evidence="3 4">
    <name type="scientific">Paractinoplanes rishiriensis</name>
    <dbReference type="NCBI Taxonomy" id="1050105"/>
    <lineage>
        <taxon>Bacteria</taxon>
        <taxon>Bacillati</taxon>
        <taxon>Actinomycetota</taxon>
        <taxon>Actinomycetes</taxon>
        <taxon>Micromonosporales</taxon>
        <taxon>Micromonosporaceae</taxon>
        <taxon>Paractinoplanes</taxon>
    </lineage>
</organism>
<evidence type="ECO:0000256" key="1">
    <source>
        <dbReference type="SAM" id="Phobius"/>
    </source>
</evidence>